<protein>
    <submittedName>
        <fullName evidence="1">Wire protein</fullName>
    </submittedName>
</protein>
<name>A0A848LYK3_9BACT</name>
<feature type="non-terminal residue" evidence="1">
    <location>
        <position position="1"/>
    </location>
</feature>
<accession>A0A848LYK3</accession>
<evidence type="ECO:0000313" key="2">
    <source>
        <dbReference type="Proteomes" id="UP000518300"/>
    </source>
</evidence>
<dbReference type="Proteomes" id="UP000518300">
    <property type="component" value="Unassembled WGS sequence"/>
</dbReference>
<evidence type="ECO:0000313" key="1">
    <source>
        <dbReference type="EMBL" id="NMO22916.1"/>
    </source>
</evidence>
<dbReference type="AlphaFoldDB" id="A0A848LYK3"/>
<gene>
    <name evidence="1" type="ORF">HG543_49870</name>
</gene>
<organism evidence="1 2">
    <name type="scientific">Pyxidicoccus fallax</name>
    <dbReference type="NCBI Taxonomy" id="394095"/>
    <lineage>
        <taxon>Bacteria</taxon>
        <taxon>Pseudomonadati</taxon>
        <taxon>Myxococcota</taxon>
        <taxon>Myxococcia</taxon>
        <taxon>Myxococcales</taxon>
        <taxon>Cystobacterineae</taxon>
        <taxon>Myxococcaceae</taxon>
        <taxon>Pyxidicoccus</taxon>
    </lineage>
</organism>
<dbReference type="EMBL" id="JABBJJ010000494">
    <property type="protein sequence ID" value="NMO22916.1"/>
    <property type="molecule type" value="Genomic_DNA"/>
</dbReference>
<sequence length="72" mass="7506">AELRPAPARPAASPVEALCSQMLAEVRVAVRGRSLVELAVALSAPAELAQEALTLLSARGAVVRRGHKYFAA</sequence>
<comment type="caution">
    <text evidence="1">The sequence shown here is derived from an EMBL/GenBank/DDBJ whole genome shotgun (WGS) entry which is preliminary data.</text>
</comment>
<keyword evidence="2" id="KW-1185">Reference proteome</keyword>
<reference evidence="1 2" key="1">
    <citation type="submission" date="2020-04" db="EMBL/GenBank/DDBJ databases">
        <title>Draft genome of Pyxidicoccus fallax type strain.</title>
        <authorList>
            <person name="Whitworth D.E."/>
        </authorList>
    </citation>
    <scope>NUCLEOTIDE SEQUENCE [LARGE SCALE GENOMIC DNA]</scope>
    <source>
        <strain evidence="1 2">DSM 14698</strain>
    </source>
</reference>
<proteinExistence type="predicted"/>